<reference evidence="1 2" key="1">
    <citation type="submission" date="2024-01" db="EMBL/GenBank/DDBJ databases">
        <title>Complete genome of Cladobotryum mycophilum ATHUM6906.</title>
        <authorList>
            <person name="Christinaki A.C."/>
            <person name="Myridakis A.I."/>
            <person name="Kouvelis V.N."/>
        </authorList>
    </citation>
    <scope>NUCLEOTIDE SEQUENCE [LARGE SCALE GENOMIC DNA]</scope>
    <source>
        <strain evidence="1 2">ATHUM6906</strain>
    </source>
</reference>
<evidence type="ECO:0000313" key="1">
    <source>
        <dbReference type="EMBL" id="KAK5987931.1"/>
    </source>
</evidence>
<comment type="caution">
    <text evidence="1">The sequence shown here is derived from an EMBL/GenBank/DDBJ whole genome shotgun (WGS) entry which is preliminary data.</text>
</comment>
<dbReference type="EMBL" id="JAVFKD010000016">
    <property type="protein sequence ID" value="KAK5987931.1"/>
    <property type="molecule type" value="Genomic_DNA"/>
</dbReference>
<protein>
    <submittedName>
        <fullName evidence="1">Uncharacterized protein</fullName>
    </submittedName>
</protein>
<name>A0ABR0S7Z8_9HYPO</name>
<evidence type="ECO:0000313" key="2">
    <source>
        <dbReference type="Proteomes" id="UP001338125"/>
    </source>
</evidence>
<keyword evidence="2" id="KW-1185">Reference proteome</keyword>
<organism evidence="1 2">
    <name type="scientific">Cladobotryum mycophilum</name>
    <dbReference type="NCBI Taxonomy" id="491253"/>
    <lineage>
        <taxon>Eukaryota</taxon>
        <taxon>Fungi</taxon>
        <taxon>Dikarya</taxon>
        <taxon>Ascomycota</taxon>
        <taxon>Pezizomycotina</taxon>
        <taxon>Sordariomycetes</taxon>
        <taxon>Hypocreomycetidae</taxon>
        <taxon>Hypocreales</taxon>
        <taxon>Hypocreaceae</taxon>
        <taxon>Cladobotryum</taxon>
    </lineage>
</organism>
<proteinExistence type="predicted"/>
<dbReference type="Proteomes" id="UP001338125">
    <property type="component" value="Unassembled WGS sequence"/>
</dbReference>
<accession>A0ABR0S7Z8</accession>
<gene>
    <name evidence="1" type="ORF">PT974_12067</name>
</gene>
<sequence length="39" mass="4415">MEIKQPMRLQHTLAQQGDLIRSLTCRRPTTAAVHVSDDP</sequence>